<feature type="compositionally biased region" description="Basic and acidic residues" evidence="1">
    <location>
        <begin position="334"/>
        <end position="365"/>
    </location>
</feature>
<comment type="caution">
    <text evidence="2">The sequence shown here is derived from an EMBL/GenBank/DDBJ whole genome shotgun (WGS) entry which is preliminary data.</text>
</comment>
<feature type="compositionally biased region" description="Acidic residues" evidence="1">
    <location>
        <begin position="299"/>
        <end position="309"/>
    </location>
</feature>
<feature type="region of interest" description="Disordered" evidence="1">
    <location>
        <begin position="73"/>
        <end position="93"/>
    </location>
</feature>
<dbReference type="PANTHER" id="PTHR21592:SF8">
    <property type="entry name" value="PROTEIN CBG17952"/>
    <property type="match status" value="1"/>
</dbReference>
<feature type="compositionally biased region" description="Polar residues" evidence="1">
    <location>
        <begin position="751"/>
        <end position="760"/>
    </location>
</feature>
<evidence type="ECO:0000313" key="3">
    <source>
        <dbReference type="Proteomes" id="UP000886998"/>
    </source>
</evidence>
<feature type="compositionally biased region" description="Acidic residues" evidence="1">
    <location>
        <begin position="266"/>
        <end position="279"/>
    </location>
</feature>
<dbReference type="Proteomes" id="UP000886998">
    <property type="component" value="Unassembled WGS sequence"/>
</dbReference>
<sequence>MSANKIVRKNIKMPLLKAFVCQSFGFVLYNYLSDPFLEAKILPENIANPVLAVVIAILCFLLQVYTDSSDEVDDYETTSRRSRRRKSSNKTESFDFMGPNRFSRTGMPEPTFFPMDVRDTVMSGSNIDELIYKMAAVERVLEQTAQSARASTVFAMPDIISVEREVYATKQNAAETENDVDATKPDIIAAEIHVEIATTGETVDDEEEQNENEESEVQGKENEDDDEEEVEETEEEKHEVKSDSAQEEEDACEEEEEENEAKSDSVQEEEDEEEEDEVTVIDALNKSKEKVTVKMSTTDETESEEENETNNEVNKEKKKEETKDESEEEEEEETNKSEDASKKNGDPRKKKGIERSAEKERDSEVKSVISVTTAPKTNENKPTAETSTPVSILHEAEVVPVVPETSTKEEASISSDILQDSAVEEKDISSKMVECSSDQKFNDVSILEEALKLITEIDESTVKSDLNANVPVISNGNEISSILSESINKEAGETVLDQPELSSVQSEKNTGSFLQETVEVIDKTKAIAASEFLSNIENSVSKGVETSLDKEAIKDCSGDEVINVAQMRKPANGVDVSESLKTTMTEQVSHNKVIDSPKSDEAKATLNGFDTESMLPTDDIKQTIPDTLEATDSEIKIEVILNGILPEPNSFSDEEMKEILNHDLEQSNSAEADSCEEGMATQSKTKELVLEQMNVPAINGFLPKSSDEINSKASASESLSDTPTETLRTLNNTPKEADVMKLPIQTKLNEDNNVSLTDNSTLHDEKNNRSTSSEKINEESKDAIESNSIVMELSTKEDNSTAIVMEMDATEETNVDVENSTFRQEAIPPTVLRDEEEIDVAESLITDDEKALLTEIEKSKQNLPAREASIVSEDVSKIASIPKTETAVGEVMYLAKQLPIDVSFLYRLPQNNSCDNCVVLNSKMDYVFKFLET</sequence>
<feature type="compositionally biased region" description="Polar residues" evidence="1">
    <location>
        <begin position="711"/>
        <end position="729"/>
    </location>
</feature>
<proteinExistence type="predicted"/>
<feature type="compositionally biased region" description="Acidic residues" evidence="1">
    <location>
        <begin position="323"/>
        <end position="333"/>
    </location>
</feature>
<dbReference type="PANTHER" id="PTHR21592">
    <property type="entry name" value="CHROMOSOME UNDETERMINED SCAFFOLD_25, WHOLE GENOME SHOTGUN SEQUENCE"/>
    <property type="match status" value="1"/>
</dbReference>
<feature type="compositionally biased region" description="Acidic residues" evidence="1">
    <location>
        <begin position="245"/>
        <end position="259"/>
    </location>
</feature>
<feature type="compositionally biased region" description="Acidic residues" evidence="1">
    <location>
        <begin position="202"/>
        <end position="234"/>
    </location>
</feature>
<gene>
    <name evidence="2" type="ORF">TNIN_95891</name>
</gene>
<feature type="region of interest" description="Disordered" evidence="1">
    <location>
        <begin position="200"/>
        <end position="418"/>
    </location>
</feature>
<reference evidence="2" key="1">
    <citation type="submission" date="2020-08" db="EMBL/GenBank/DDBJ databases">
        <title>Multicomponent nature underlies the extraordinary mechanical properties of spider dragline silk.</title>
        <authorList>
            <person name="Kono N."/>
            <person name="Nakamura H."/>
            <person name="Mori M."/>
            <person name="Yoshida Y."/>
            <person name="Ohtoshi R."/>
            <person name="Malay A.D."/>
            <person name="Moran D.A.P."/>
            <person name="Tomita M."/>
            <person name="Numata K."/>
            <person name="Arakawa K."/>
        </authorList>
    </citation>
    <scope>NUCLEOTIDE SEQUENCE</scope>
</reference>
<evidence type="ECO:0000256" key="1">
    <source>
        <dbReference type="SAM" id="MobiDB-lite"/>
    </source>
</evidence>
<dbReference type="EMBL" id="BMAV01005999">
    <property type="protein sequence ID" value="GFY47559.1"/>
    <property type="molecule type" value="Genomic_DNA"/>
</dbReference>
<dbReference type="OrthoDB" id="6435784at2759"/>
<name>A0A8X6X672_9ARAC</name>
<organism evidence="2 3">
    <name type="scientific">Trichonephila inaurata madagascariensis</name>
    <dbReference type="NCBI Taxonomy" id="2747483"/>
    <lineage>
        <taxon>Eukaryota</taxon>
        <taxon>Metazoa</taxon>
        <taxon>Ecdysozoa</taxon>
        <taxon>Arthropoda</taxon>
        <taxon>Chelicerata</taxon>
        <taxon>Arachnida</taxon>
        <taxon>Araneae</taxon>
        <taxon>Araneomorphae</taxon>
        <taxon>Entelegynae</taxon>
        <taxon>Araneoidea</taxon>
        <taxon>Nephilidae</taxon>
        <taxon>Trichonephila</taxon>
        <taxon>Trichonephila inaurata</taxon>
    </lineage>
</organism>
<feature type="compositionally biased region" description="Basic and acidic residues" evidence="1">
    <location>
        <begin position="313"/>
        <end position="322"/>
    </location>
</feature>
<evidence type="ECO:0000313" key="2">
    <source>
        <dbReference type="EMBL" id="GFY47559.1"/>
    </source>
</evidence>
<dbReference type="AlphaFoldDB" id="A0A8X6X672"/>
<feature type="region of interest" description="Disordered" evidence="1">
    <location>
        <begin position="748"/>
        <end position="783"/>
    </location>
</feature>
<feature type="compositionally biased region" description="Basic and acidic residues" evidence="1">
    <location>
        <begin position="235"/>
        <end position="244"/>
    </location>
</feature>
<protein>
    <submittedName>
        <fullName evidence="2">Uncharacterized protein</fullName>
    </submittedName>
</protein>
<keyword evidence="3" id="KW-1185">Reference proteome</keyword>
<feature type="region of interest" description="Disordered" evidence="1">
    <location>
        <begin position="701"/>
        <end position="729"/>
    </location>
</feature>
<feature type="compositionally biased region" description="Polar residues" evidence="1">
    <location>
        <begin position="369"/>
        <end position="390"/>
    </location>
</feature>
<accession>A0A8X6X672</accession>